<dbReference type="SUPFAM" id="SSF53474">
    <property type="entry name" value="alpha/beta-Hydrolases"/>
    <property type="match status" value="1"/>
</dbReference>
<dbReference type="InterPro" id="IPR000073">
    <property type="entry name" value="AB_hydrolase_1"/>
</dbReference>
<gene>
    <name evidence="2" type="ORF">CEJ45_11160</name>
</gene>
<reference evidence="2 3" key="1">
    <citation type="journal article" date="2010" name="Int. J. Syst. Evol. Microbiol.">
        <title>Reclassification of Herbaspirillum putei as a later heterotypic synonym of Herbaspirillum huttiense, with the description of H. huttiense subsp. huttiense subsp. nov. and H. huttiense subsp. putei subsp. nov., comb. nov., and description of Herbaspirillum aquaticum sp. nov.</title>
        <authorList>
            <person name="Dobritsa A.P."/>
            <person name="Reddy M.C."/>
            <person name="Samadpour M."/>
        </authorList>
    </citation>
    <scope>NUCLEOTIDE SEQUENCE [LARGE SCALE GENOMIC DNA]</scope>
    <source>
        <strain evidence="2 3">IEH 4430</strain>
    </source>
</reference>
<proteinExistence type="predicted"/>
<dbReference type="Proteomes" id="UP000214747">
    <property type="component" value="Unassembled WGS sequence"/>
</dbReference>
<dbReference type="InterPro" id="IPR029058">
    <property type="entry name" value="AB_hydrolase_fold"/>
</dbReference>
<feature type="domain" description="AB hydrolase-1" evidence="1">
    <location>
        <begin position="15"/>
        <end position="113"/>
    </location>
</feature>
<dbReference type="AlphaFoldDB" id="A0A225SUF5"/>
<accession>A0A225SUF5</accession>
<evidence type="ECO:0000313" key="2">
    <source>
        <dbReference type="EMBL" id="OWY34841.1"/>
    </source>
</evidence>
<dbReference type="Pfam" id="PF12697">
    <property type="entry name" value="Abhydrolase_6"/>
    <property type="match status" value="1"/>
</dbReference>
<protein>
    <recommendedName>
        <fullName evidence="1">AB hydrolase-1 domain-containing protein</fullName>
    </recommendedName>
</protein>
<sequence>MIDLTILNRSRGKSVLLIHGLFTTSGYWLPYLGNLKDCRLLILDIDYRAIGEPGPYLQRVEEIIATEAQGRVDAVVAHSLGALLSSSLSDRMRRTSYEVCPVYGATRLQPERFVEEIEQRLRSTMSGEQIRALLAQVDAALARHVVCNPIQATIYLPETDPYFAYDPGPVGRYFKGNHFDITAAMEEIGKELSA</sequence>
<evidence type="ECO:0000313" key="3">
    <source>
        <dbReference type="Proteomes" id="UP000214747"/>
    </source>
</evidence>
<dbReference type="RefSeq" id="WP_088755182.1">
    <property type="nucleotide sequence ID" value="NZ_NJGV01000008.1"/>
</dbReference>
<evidence type="ECO:0000259" key="1">
    <source>
        <dbReference type="Pfam" id="PF12697"/>
    </source>
</evidence>
<comment type="caution">
    <text evidence="2">The sequence shown here is derived from an EMBL/GenBank/DDBJ whole genome shotgun (WGS) entry which is preliminary data.</text>
</comment>
<name>A0A225SUF5_9BURK</name>
<organism evidence="2 3">
    <name type="scientific">Herbaspirillum aquaticum</name>
    <dbReference type="NCBI Taxonomy" id="568783"/>
    <lineage>
        <taxon>Bacteria</taxon>
        <taxon>Pseudomonadati</taxon>
        <taxon>Pseudomonadota</taxon>
        <taxon>Betaproteobacteria</taxon>
        <taxon>Burkholderiales</taxon>
        <taxon>Oxalobacteraceae</taxon>
        <taxon>Herbaspirillum</taxon>
    </lineage>
</organism>
<dbReference type="Gene3D" id="3.40.50.1820">
    <property type="entry name" value="alpha/beta hydrolase"/>
    <property type="match status" value="1"/>
</dbReference>
<keyword evidence="3" id="KW-1185">Reference proteome</keyword>
<dbReference type="EMBL" id="NJGV01000008">
    <property type="protein sequence ID" value="OWY34841.1"/>
    <property type="molecule type" value="Genomic_DNA"/>
</dbReference>